<evidence type="ECO:0000313" key="3">
    <source>
        <dbReference type="Proteomes" id="UP000265691"/>
    </source>
</evidence>
<dbReference type="InterPro" id="IPR012334">
    <property type="entry name" value="Pectin_lyas_fold"/>
</dbReference>
<dbReference type="Gene3D" id="2.160.20.20">
    <property type="match status" value="1"/>
</dbReference>
<dbReference type="RefSeq" id="WP_119525578.1">
    <property type="nucleotide sequence ID" value="NZ_NRHC01000093.1"/>
</dbReference>
<dbReference type="InterPro" id="IPR050909">
    <property type="entry name" value="Bact_Autotransporter_VF"/>
</dbReference>
<dbReference type="SMART" id="SM00710">
    <property type="entry name" value="PbH1"/>
    <property type="match status" value="9"/>
</dbReference>
<dbReference type="Proteomes" id="UP000265691">
    <property type="component" value="Unassembled WGS sequence"/>
</dbReference>
<dbReference type="PANTHER" id="PTHR12338">
    <property type="entry name" value="AUTOTRANSPORTER"/>
    <property type="match status" value="1"/>
</dbReference>
<gene>
    <name evidence="2" type="ORF">CKF54_06640</name>
</gene>
<dbReference type="Gene3D" id="2.160.20.10">
    <property type="entry name" value="Single-stranded right-handed beta-helix, Pectin lyase-like"/>
    <property type="match status" value="1"/>
</dbReference>
<protein>
    <recommendedName>
        <fullName evidence="1">Filamentous haemagglutinin FhaB/tRNA nuclease CdiA-like TPS domain-containing protein</fullName>
    </recommendedName>
</protein>
<evidence type="ECO:0000259" key="1">
    <source>
        <dbReference type="SMART" id="SM00912"/>
    </source>
</evidence>
<name>A0A3A1Y1K4_9GAMM</name>
<accession>A0A3A1Y1K4</accession>
<proteinExistence type="predicted"/>
<dbReference type="EMBL" id="NRHC01000093">
    <property type="protein sequence ID" value="RIY31455.1"/>
    <property type="molecule type" value="Genomic_DNA"/>
</dbReference>
<dbReference type="InterPro" id="IPR011050">
    <property type="entry name" value="Pectin_lyase_fold/virulence"/>
</dbReference>
<comment type="caution">
    <text evidence="2">The sequence shown here is derived from an EMBL/GenBank/DDBJ whole genome shotgun (WGS) entry which is preliminary data.</text>
</comment>
<dbReference type="NCBIfam" id="TIGR01901">
    <property type="entry name" value="adhes_NPXG"/>
    <property type="match status" value="1"/>
</dbReference>
<dbReference type="PANTHER" id="PTHR12338:SF5">
    <property type="entry name" value="ANTIGEN 43-RELATED"/>
    <property type="match status" value="1"/>
</dbReference>
<evidence type="ECO:0000313" key="2">
    <source>
        <dbReference type="EMBL" id="RIY31455.1"/>
    </source>
</evidence>
<reference evidence="2 3" key="1">
    <citation type="submission" date="2017-08" db="EMBL/GenBank/DDBJ databases">
        <title>Reclassification of Bisgaard taxon 37 and 44.</title>
        <authorList>
            <person name="Christensen H."/>
        </authorList>
    </citation>
    <scope>NUCLEOTIDE SEQUENCE [LARGE SCALE GENOMIC DNA]</scope>
    <source>
        <strain evidence="2 3">B96_3</strain>
    </source>
</reference>
<dbReference type="InterPro" id="IPR012332">
    <property type="entry name" value="Autotransporter_pectin_lyase_C"/>
</dbReference>
<dbReference type="InterPro" id="IPR006626">
    <property type="entry name" value="PbH1"/>
</dbReference>
<dbReference type="Pfam" id="PF05860">
    <property type="entry name" value="TPS"/>
    <property type="match status" value="1"/>
</dbReference>
<dbReference type="SUPFAM" id="SSF51126">
    <property type="entry name" value="Pectin lyase-like"/>
    <property type="match status" value="1"/>
</dbReference>
<feature type="domain" description="Filamentous haemagglutinin FhaB/tRNA nuclease CdiA-like TPS" evidence="1">
    <location>
        <begin position="77"/>
        <end position="188"/>
    </location>
</feature>
<dbReference type="OrthoDB" id="218680at2"/>
<keyword evidence="3" id="KW-1185">Reference proteome</keyword>
<dbReference type="SMART" id="SM00912">
    <property type="entry name" value="Haemagg_act"/>
    <property type="match status" value="1"/>
</dbReference>
<feature type="non-terminal residue" evidence="2">
    <location>
        <position position="1589"/>
    </location>
</feature>
<dbReference type="InterPro" id="IPR008638">
    <property type="entry name" value="FhaB/CdiA-like_TPS"/>
</dbReference>
<sequence length="1589" mass="161542">MNKIFNLKYSKTKKQLVVVSELATNADVGSTSSAKETKEVKAPNAKDVNLALSPLAKSSVIAAGLASSLSLVGNAQADAARTGMDVISGTVNVVTNGLVTEITNSANAIINWQTFNINENEIVKFIQQSTDSAVLNRVIGGQISQILGTLQSNGKVFIVNPAGIVFGENSVVDVGSLVASTLDITNEDFLNGNYVFNQDKDQAIAQILSQGMIKVNDDGSLALIGGQVVNTGVLKAENGSVFLLAGKSITIQDLDNPLISYKVTAENKAVNLGEIISKRATLLGNKVANGYTSASEFADIMSNYATSATNAKISADGEIVLYGASVSDEVQTTAQTDTEVTGTKNSLVVNNGTLNSSNTAGKAGTIKVLGDEVVLGSNSDINASGATGGDVYVGGDFKGNGSVKLANNTTVETGSKINVSGVNDAGNIAVWGNYAYVSGEFSATSVNGNGGFLETSGKYISIADDISVNTSSEKGVSYYGNWLIDPTDLTIYNSSSTSSNTYTGWYQGKNGYAGSSLSDTVINNQLKSTSVTILTDGNVTITGAYLYTLAGNNNYLTIYTSGGTYKVENSTFNFAGNGTLSLIGMGNFSMNNSSIEAYSLVLGSYEQVYNESQKYWLNISDSYIHLRGNTTSYIRANAYASSSINNTTIDAENSTLSIKYSENFTFNGTNITAAEVDLYPIEGATDVGGVTTTFVNSSVNVSKSFNLNNTRSALNVSNSSINGSDTATVTTNVKNINISDNSTITGNTVALTTVDGSINVANSSVTSASNTSLVAVGGDIAFDGATIGVTDGNISLNASNNVTLSETVTLEMSDSSNISVYGGNNAKVENVSLTADNINVSGGNVTVENSTLNATTDTSLTANNALTLDDSTVIAANNVSVCSTNGTVDIANTTINAGDSVVLSAKEDLSLDNHTYVNATSGDVDLTSSEGNVSVVGTNITASEGNVSLSAYSNLTVENSNISAKKGLALVSETENVSLVSGTSSTYSLGEGANLTVSAGKTATVEGLTGDLGNVDINGTDVALSNNNLSLSGDLAVNAANSASLSNNTISADDINVTTTSGDLTVADSNLTSVNDTVLNAGGDLEVANTTATSTSGDLTLSGSNVTLGDGTILTANETDGDVAITATDGTASLEGTNVTANNVTLTSTTGDLVANNSNISAVKPLNFTSTEGNVTLTDTSIKTDGDLTVTAGKNATISGENSTITLGSDGSANLTVTAGENATVENVKGTVNKAEVTAGNDVSVANTSLNATTLTLDAANGNLTTTDSSFNVTENATLTAGEAVTLNNTTVNATTGLDVEGKSVELNNGTNLISDSDINVVATEGDLNATGSNITSNEGSVTVSSASNLTLENSNISASKDVNVTAEGVANLNATNVSAETGNVTVSGTEGLHLNNGTNISASGEVNLTSTGGSLTTEGTNVTSENGNVSLFAKDDLTVDNSNISGKAGILFNASEGSLTIGNSTLNTTGNLSFEAGKDISLSDLDLNVTDFNLQANGNASLANTSVNATDISVSGTNVNVTNGSILTATECVSLTATDGSVNVLDSNLTAQNGSVAIQATDDVTIDNSNISGATGVTINAENGTADI</sequence>
<organism evidence="2 3">
    <name type="scientific">Psittacicella hinzii</name>
    <dbReference type="NCBI Taxonomy" id="2028575"/>
    <lineage>
        <taxon>Bacteria</taxon>
        <taxon>Pseudomonadati</taxon>
        <taxon>Pseudomonadota</taxon>
        <taxon>Gammaproteobacteria</taxon>
        <taxon>Pasteurellales</taxon>
        <taxon>Psittacicellaceae</taxon>
        <taxon>Psittacicella</taxon>
    </lineage>
</organism>